<accession>A0A078A6N5</accession>
<evidence type="ECO:0000313" key="3">
    <source>
        <dbReference type="Proteomes" id="UP000039865"/>
    </source>
</evidence>
<feature type="domain" description="HD" evidence="1">
    <location>
        <begin position="108"/>
        <end position="193"/>
    </location>
</feature>
<dbReference type="CDD" id="cd00077">
    <property type="entry name" value="HDc"/>
    <property type="match status" value="1"/>
</dbReference>
<organism evidence="2 3">
    <name type="scientific">Stylonychia lemnae</name>
    <name type="common">Ciliate</name>
    <dbReference type="NCBI Taxonomy" id="5949"/>
    <lineage>
        <taxon>Eukaryota</taxon>
        <taxon>Sar</taxon>
        <taxon>Alveolata</taxon>
        <taxon>Ciliophora</taxon>
        <taxon>Intramacronucleata</taxon>
        <taxon>Spirotrichea</taxon>
        <taxon>Stichotrichia</taxon>
        <taxon>Sporadotrichida</taxon>
        <taxon>Oxytrichidae</taxon>
        <taxon>Stylonychinae</taxon>
        <taxon>Stylonychia</taxon>
    </lineage>
</organism>
<sequence>MRNNTDNEQAQADRKISNLTAIHCYDFDQFFPHVIDAIQNYAKILDLEDAINVCKNAEIPKQDREQRYFKFFKAVKTDVLPLVYDEIKNLIPEWIELLTIDDNIVCVHTMNVLYLTINDAYYKSLNKEDQNIMKWAILLHDIKKLGPPHFTGKDHNHPFKGGKAVLEVFRRIGLIRAEESIYNTVLEFIENSKQEADPKINSIIPFGQKACQEMHSHQYLSDIFLLIWQKISKRGTFVDMVFRLVFFHQSLIGIKAIPAAVPLTQEERLIYCDEHFFKLIKLLMINDSVSYMYVMDFDDKLNQCLHDFEESSEMMLNDYNQRKALLEFHLKTGQL</sequence>
<dbReference type="InterPro" id="IPR006674">
    <property type="entry name" value="HD_domain"/>
</dbReference>
<dbReference type="Pfam" id="PF01966">
    <property type="entry name" value="HD"/>
    <property type="match status" value="1"/>
</dbReference>
<dbReference type="EMBL" id="CCKQ01006249">
    <property type="protein sequence ID" value="CDW77546.1"/>
    <property type="molecule type" value="Genomic_DNA"/>
</dbReference>
<evidence type="ECO:0000259" key="1">
    <source>
        <dbReference type="Pfam" id="PF01966"/>
    </source>
</evidence>
<dbReference type="InParanoid" id="A0A078A6N5"/>
<protein>
    <submittedName>
        <fullName evidence="2">Leucine rich repeat family protein</fullName>
    </submittedName>
</protein>
<proteinExistence type="predicted"/>
<name>A0A078A6N5_STYLE</name>
<dbReference type="OrthoDB" id="320779at2759"/>
<dbReference type="Proteomes" id="UP000039865">
    <property type="component" value="Unassembled WGS sequence"/>
</dbReference>
<keyword evidence="3" id="KW-1185">Reference proteome</keyword>
<dbReference type="InterPro" id="IPR003607">
    <property type="entry name" value="HD/PDEase_dom"/>
</dbReference>
<dbReference type="SUPFAM" id="SSF109604">
    <property type="entry name" value="HD-domain/PDEase-like"/>
    <property type="match status" value="1"/>
</dbReference>
<reference evidence="2 3" key="1">
    <citation type="submission" date="2014-06" db="EMBL/GenBank/DDBJ databases">
        <authorList>
            <person name="Swart Estienne"/>
        </authorList>
    </citation>
    <scope>NUCLEOTIDE SEQUENCE [LARGE SCALE GENOMIC DNA]</scope>
    <source>
        <strain evidence="2 3">130c</strain>
    </source>
</reference>
<dbReference type="AlphaFoldDB" id="A0A078A6N5"/>
<evidence type="ECO:0000313" key="2">
    <source>
        <dbReference type="EMBL" id="CDW77546.1"/>
    </source>
</evidence>
<gene>
    <name evidence="2" type="primary">Contig14658.g15616</name>
    <name evidence="2" type="ORF">STYLEM_6509</name>
</gene>